<dbReference type="InterPro" id="IPR000397">
    <property type="entry name" value="Heat_shock_Hsp33"/>
</dbReference>
<dbReference type="EMBL" id="CP109965">
    <property type="protein sequence ID" value="WAJ69856.1"/>
    <property type="molecule type" value="Genomic_DNA"/>
</dbReference>
<evidence type="ECO:0000256" key="6">
    <source>
        <dbReference type="HAMAP-Rule" id="MF_00117"/>
    </source>
</evidence>
<dbReference type="PANTHER" id="PTHR30111:SF1">
    <property type="entry name" value="33 KDA CHAPERONIN"/>
    <property type="match status" value="1"/>
</dbReference>
<organism evidence="7 8">
    <name type="scientific">Catenovulum adriaticum</name>
    <dbReference type="NCBI Taxonomy" id="2984846"/>
    <lineage>
        <taxon>Bacteria</taxon>
        <taxon>Pseudomonadati</taxon>
        <taxon>Pseudomonadota</taxon>
        <taxon>Gammaproteobacteria</taxon>
        <taxon>Alteromonadales</taxon>
        <taxon>Alteromonadaceae</taxon>
        <taxon>Catenovulum</taxon>
    </lineage>
</organism>
<comment type="subcellular location">
    <subcellularLocation>
        <location evidence="6">Cytoplasm</location>
    </subcellularLocation>
</comment>
<dbReference type="Gene3D" id="3.55.30.10">
    <property type="entry name" value="Hsp33 domain"/>
    <property type="match status" value="1"/>
</dbReference>
<accession>A0ABY7AMG3</accession>
<evidence type="ECO:0000313" key="8">
    <source>
        <dbReference type="Proteomes" id="UP001163726"/>
    </source>
</evidence>
<dbReference type="NCBIfam" id="NF001033">
    <property type="entry name" value="PRK00114.1"/>
    <property type="match status" value="1"/>
</dbReference>
<comment type="similarity">
    <text evidence="6">Belongs to the HSP33 family.</text>
</comment>
<sequence length="294" mass="33053">MINTGDQLNRYLFDNTNVRGELVQLDKSYKEMLKNHDYPDVIAQVIGELFAATSLLTATLKFEGDIAVQIQGNGPVSYVSINGSHNQKLRGVARWQAVPESNRLSDLFGEKGIMVITITPIKGERYQGIVALEKESISACLENYFAQSEQLDTHIWLFTDTEQQNAGGIMLQTIPGNSTQTTNREQMSQELEHLAQLTATLSAKELFSLDAQDVLYRLYHQEEVKLFEPANISFNCGCSKERSLNALASIEPQELQSIIEEQGKIEIKCEYCLNNYVFNEADLSHLLNAPQNKQ</sequence>
<dbReference type="InterPro" id="IPR016154">
    <property type="entry name" value="Heat_shock_Hsp33_C"/>
</dbReference>
<protein>
    <recommendedName>
        <fullName evidence="6">33 kDa chaperonin</fullName>
    </recommendedName>
    <alternativeName>
        <fullName evidence="6">Heat shock protein 33 homolog</fullName>
        <shortName evidence="6">HSP33</shortName>
    </alternativeName>
</protein>
<evidence type="ECO:0000256" key="1">
    <source>
        <dbReference type="ARBA" id="ARBA00022490"/>
    </source>
</evidence>
<evidence type="ECO:0000256" key="5">
    <source>
        <dbReference type="ARBA" id="ARBA00023284"/>
    </source>
</evidence>
<keyword evidence="3 6" id="KW-1015">Disulfide bond</keyword>
<dbReference type="Gene3D" id="1.10.287.480">
    <property type="entry name" value="helix hairpin bin"/>
    <property type="match status" value="1"/>
</dbReference>
<dbReference type="Gene3D" id="3.90.1280.10">
    <property type="entry name" value="HSP33 redox switch-like"/>
    <property type="match status" value="1"/>
</dbReference>
<keyword evidence="2 6" id="KW-0862">Zinc</keyword>
<dbReference type="HAMAP" id="MF_00117">
    <property type="entry name" value="HslO"/>
    <property type="match status" value="1"/>
</dbReference>
<dbReference type="InterPro" id="IPR016153">
    <property type="entry name" value="Heat_shock_Hsp33_N"/>
</dbReference>
<dbReference type="SUPFAM" id="SSF118352">
    <property type="entry name" value="HSP33 redox switch-like"/>
    <property type="match status" value="1"/>
</dbReference>
<reference evidence="7" key="1">
    <citation type="submission" date="2022-10" db="EMBL/GenBank/DDBJ databases">
        <title>Catenovulum adriacola sp. nov. isolated in the Harbour of Susak.</title>
        <authorList>
            <person name="Schoch T."/>
            <person name="Reich S.J."/>
            <person name="Stoeferle S."/>
            <person name="Flaiz M."/>
            <person name="Kazda M."/>
            <person name="Riedel C.U."/>
            <person name="Duerre P."/>
        </authorList>
    </citation>
    <scope>NUCLEOTIDE SEQUENCE</scope>
    <source>
        <strain evidence="7">TS8</strain>
    </source>
</reference>
<feature type="disulfide bond" description="Redox-active" evidence="6">
    <location>
        <begin position="269"/>
        <end position="272"/>
    </location>
</feature>
<keyword evidence="4 6" id="KW-0143">Chaperone</keyword>
<evidence type="ECO:0000256" key="3">
    <source>
        <dbReference type="ARBA" id="ARBA00023157"/>
    </source>
</evidence>
<keyword evidence="1 6" id="KW-0963">Cytoplasm</keyword>
<feature type="disulfide bond" description="Redox-active" evidence="6">
    <location>
        <begin position="236"/>
        <end position="238"/>
    </location>
</feature>
<name>A0ABY7AMG3_9ALTE</name>
<comment type="PTM">
    <text evidence="6">Under oxidizing conditions two disulfide bonds are formed involving the reactive cysteines. Under reducing conditions zinc is bound to the reactive cysteines and the protein is inactive.</text>
</comment>
<proteinExistence type="inferred from homology"/>
<gene>
    <name evidence="6 7" type="primary">hslO</name>
    <name evidence="7" type="ORF">OLW01_11950</name>
</gene>
<dbReference type="CDD" id="cd00498">
    <property type="entry name" value="Hsp33"/>
    <property type="match status" value="1"/>
</dbReference>
<dbReference type="SUPFAM" id="SSF64397">
    <property type="entry name" value="Hsp33 domain"/>
    <property type="match status" value="1"/>
</dbReference>
<dbReference type="PIRSF" id="PIRSF005261">
    <property type="entry name" value="Heat_shock_Hsp33"/>
    <property type="match status" value="1"/>
</dbReference>
<evidence type="ECO:0000256" key="2">
    <source>
        <dbReference type="ARBA" id="ARBA00022833"/>
    </source>
</evidence>
<evidence type="ECO:0000256" key="4">
    <source>
        <dbReference type="ARBA" id="ARBA00023186"/>
    </source>
</evidence>
<dbReference type="RefSeq" id="WP_268074150.1">
    <property type="nucleotide sequence ID" value="NZ_CP109965.1"/>
</dbReference>
<dbReference type="PANTHER" id="PTHR30111">
    <property type="entry name" value="33 KDA CHAPERONIN"/>
    <property type="match status" value="1"/>
</dbReference>
<evidence type="ECO:0000313" key="7">
    <source>
        <dbReference type="EMBL" id="WAJ69856.1"/>
    </source>
</evidence>
<comment type="function">
    <text evidence="6">Redox regulated molecular chaperone. Protects both thermally unfolding and oxidatively damaged proteins from irreversible aggregation. Plays an important role in the bacterial defense system toward oxidative stress.</text>
</comment>
<keyword evidence="5 6" id="KW-0676">Redox-active center</keyword>
<dbReference type="Pfam" id="PF01430">
    <property type="entry name" value="HSP33"/>
    <property type="match status" value="1"/>
</dbReference>
<keyword evidence="8" id="KW-1185">Reference proteome</keyword>
<dbReference type="Proteomes" id="UP001163726">
    <property type="component" value="Chromosome"/>
</dbReference>
<dbReference type="InterPro" id="IPR023212">
    <property type="entry name" value="Hsp33_helix_hairpin_bin_dom_sf"/>
</dbReference>